<dbReference type="RefSeq" id="WP_358477261.1">
    <property type="nucleotide sequence ID" value="NZ_JBEZAE010000029.1"/>
</dbReference>
<keyword evidence="2" id="KW-1185">Reference proteome</keyword>
<dbReference type="Proteomes" id="UP001551329">
    <property type="component" value="Unassembled WGS sequence"/>
</dbReference>
<organism evidence="1 2">
    <name type="scientific">Streptomyces narbonensis</name>
    <dbReference type="NCBI Taxonomy" id="67333"/>
    <lineage>
        <taxon>Bacteria</taxon>
        <taxon>Bacillati</taxon>
        <taxon>Actinomycetota</taxon>
        <taxon>Actinomycetes</taxon>
        <taxon>Kitasatosporales</taxon>
        <taxon>Streptomycetaceae</taxon>
        <taxon>Streptomyces</taxon>
    </lineage>
</organism>
<dbReference type="EMBL" id="JBEZAE010000029">
    <property type="protein sequence ID" value="MEU7074705.1"/>
    <property type="molecule type" value="Genomic_DNA"/>
</dbReference>
<proteinExistence type="predicted"/>
<accession>A0ABV3CKC0</accession>
<evidence type="ECO:0000313" key="1">
    <source>
        <dbReference type="EMBL" id="MEU7074705.1"/>
    </source>
</evidence>
<sequence>MFEYRDNDGARLAIDAVNASTYYGNEPVVALLTEHRDGDDLPVVYVPLDRVEEVVAGIRDAARQASGQQPDTRPAYSPVPLTGLRIDRIATVSAPAAGLDDTQPANDLRRLIARAIHRYDNQHALSGNDMPSEHHYGEADAVLAALGKTTTAVEEDETR</sequence>
<protein>
    <submittedName>
        <fullName evidence="1">Uncharacterized protein</fullName>
    </submittedName>
</protein>
<evidence type="ECO:0000313" key="2">
    <source>
        <dbReference type="Proteomes" id="UP001551329"/>
    </source>
</evidence>
<gene>
    <name evidence="1" type="ORF">AB0A88_31895</name>
</gene>
<reference evidence="1 2" key="1">
    <citation type="submission" date="2024-06" db="EMBL/GenBank/DDBJ databases">
        <title>The Natural Products Discovery Center: Release of the First 8490 Sequenced Strains for Exploring Actinobacteria Biosynthetic Diversity.</title>
        <authorList>
            <person name="Kalkreuter E."/>
            <person name="Kautsar S.A."/>
            <person name="Yang D."/>
            <person name="Bader C.D."/>
            <person name="Teijaro C.N."/>
            <person name="Fluegel L."/>
            <person name="Davis C.M."/>
            <person name="Simpson J.R."/>
            <person name="Lauterbach L."/>
            <person name="Steele A.D."/>
            <person name="Gui C."/>
            <person name="Meng S."/>
            <person name="Li G."/>
            <person name="Viehrig K."/>
            <person name="Ye F."/>
            <person name="Su P."/>
            <person name="Kiefer A.F."/>
            <person name="Nichols A."/>
            <person name="Cepeda A.J."/>
            <person name="Yan W."/>
            <person name="Fan B."/>
            <person name="Jiang Y."/>
            <person name="Adhikari A."/>
            <person name="Zheng C.-J."/>
            <person name="Schuster L."/>
            <person name="Cowan T.M."/>
            <person name="Smanski M.J."/>
            <person name="Chevrette M.G."/>
            <person name="De Carvalho L.P.S."/>
            <person name="Shen B."/>
        </authorList>
    </citation>
    <scope>NUCLEOTIDE SEQUENCE [LARGE SCALE GENOMIC DNA]</scope>
    <source>
        <strain evidence="1 2">NPDC045974</strain>
    </source>
</reference>
<comment type="caution">
    <text evidence="1">The sequence shown here is derived from an EMBL/GenBank/DDBJ whole genome shotgun (WGS) entry which is preliminary data.</text>
</comment>
<name>A0ABV3CKC0_9ACTN</name>